<dbReference type="PANTHER" id="PTHR43569:SF2">
    <property type="entry name" value="AMIDOHYDROLASE-RELATED DOMAIN-CONTAINING PROTEIN"/>
    <property type="match status" value="1"/>
</dbReference>
<accession>A0A6I4NI90</accession>
<keyword evidence="3" id="KW-0378">Hydrolase</keyword>
<dbReference type="Gene3D" id="3.20.20.140">
    <property type="entry name" value="Metal-dependent hydrolases"/>
    <property type="match status" value="1"/>
</dbReference>
<evidence type="ECO:0000256" key="1">
    <source>
        <dbReference type="ARBA" id="ARBA00038310"/>
    </source>
</evidence>
<dbReference type="Proteomes" id="UP000471501">
    <property type="component" value="Unassembled WGS sequence"/>
</dbReference>
<dbReference type="RefSeq" id="WP_160373806.1">
    <property type="nucleotide sequence ID" value="NZ_WSTB01000002.1"/>
</dbReference>
<proteinExistence type="inferred from homology"/>
<gene>
    <name evidence="3" type="ORF">GON26_05925</name>
</gene>
<dbReference type="SUPFAM" id="SSF51556">
    <property type="entry name" value="Metallo-dependent hydrolases"/>
    <property type="match status" value="1"/>
</dbReference>
<sequence>MRIDSHQHFWKYDPIKEYWITPEMSVIQKDFLPQDLKPLLQENNIEGCIAVQADQSENETHFLLQLANEYDFIKGVVGWVDFKKPDIEERLDYFSSFEKLKGFRHIFPAEADIDFMLRKDFCNGIQKLATFNFTYDIIVNPNQWPFVMEFINQFPEQRFVIDHLAKPDFKQPDFELWEKMIRSVAQNPNIFCKVSGLVTEAHWNNWKINDFKYALEVVIDAFGIERLMFGSDWPVCLVAGSYSEVHAVATHYFSTFSAEEQKKFWGENALRFYNL</sequence>
<comment type="similarity">
    <text evidence="1">Belongs to the metallo-dependent hydrolases superfamily.</text>
</comment>
<dbReference type="InterPro" id="IPR006680">
    <property type="entry name" value="Amidohydro-rel"/>
</dbReference>
<comment type="caution">
    <text evidence="3">The sequence shown here is derived from an EMBL/GenBank/DDBJ whole genome shotgun (WGS) entry which is preliminary data.</text>
</comment>
<protein>
    <submittedName>
        <fullName evidence="3">Amidohydrolase family protein</fullName>
    </submittedName>
</protein>
<dbReference type="GO" id="GO:0016787">
    <property type="term" value="F:hydrolase activity"/>
    <property type="evidence" value="ECO:0007669"/>
    <property type="project" value="UniProtKB-KW"/>
</dbReference>
<dbReference type="EMBL" id="WSTB01000002">
    <property type="protein sequence ID" value="MWB93891.1"/>
    <property type="molecule type" value="Genomic_DNA"/>
</dbReference>
<evidence type="ECO:0000313" key="4">
    <source>
        <dbReference type="Proteomes" id="UP000471501"/>
    </source>
</evidence>
<dbReference type="InterPro" id="IPR032466">
    <property type="entry name" value="Metal_Hydrolase"/>
</dbReference>
<dbReference type="InterPro" id="IPR052350">
    <property type="entry name" value="Metallo-dep_Lactonases"/>
</dbReference>
<dbReference type="AlphaFoldDB" id="A0A6I4NI90"/>
<reference evidence="3 4" key="1">
    <citation type="submission" date="2019-12" db="EMBL/GenBank/DDBJ databases">
        <authorList>
            <person name="Kim Y.S."/>
        </authorList>
    </citation>
    <scope>NUCLEOTIDE SEQUENCE [LARGE SCALE GENOMIC DNA]</scope>
    <source>
        <strain evidence="3 4">GA093</strain>
    </source>
</reference>
<evidence type="ECO:0000313" key="3">
    <source>
        <dbReference type="EMBL" id="MWB93891.1"/>
    </source>
</evidence>
<dbReference type="PANTHER" id="PTHR43569">
    <property type="entry name" value="AMIDOHYDROLASE"/>
    <property type="match status" value="1"/>
</dbReference>
<feature type="domain" description="Amidohydrolase-related" evidence="2">
    <location>
        <begin position="3"/>
        <end position="275"/>
    </location>
</feature>
<evidence type="ECO:0000259" key="2">
    <source>
        <dbReference type="Pfam" id="PF04909"/>
    </source>
</evidence>
<organism evidence="3 4">
    <name type="scientific">Flavobacterium hydrocarbonoxydans</name>
    <dbReference type="NCBI Taxonomy" id="2683249"/>
    <lineage>
        <taxon>Bacteria</taxon>
        <taxon>Pseudomonadati</taxon>
        <taxon>Bacteroidota</taxon>
        <taxon>Flavobacteriia</taxon>
        <taxon>Flavobacteriales</taxon>
        <taxon>Flavobacteriaceae</taxon>
        <taxon>Flavobacterium</taxon>
    </lineage>
</organism>
<dbReference type="Pfam" id="PF04909">
    <property type="entry name" value="Amidohydro_2"/>
    <property type="match status" value="1"/>
</dbReference>
<name>A0A6I4NI90_9FLAO</name>
<keyword evidence="4" id="KW-1185">Reference proteome</keyword>